<sequence length="650" mass="74650">MIVKELVPTNKKSLLSAPLLSFSNIDNKKPYLDRSKKAQLRRLKVNEHWDQYIQHTADYISNYTVQDFKNPETLNLLWSLAKKCQEHDENELAKDLYRLILKHDRRFLRVALEKYDSLNYNDQIIYADTSHYYRLVEQRKLIDTLAVPKDVLVEMSDNINSIFDDYGMTYSVFDQALLFTSNRTDRDTSDLAIIKEDLYGAKINEDIFIAYKEKYDWTEAVPFDAINSEYKEGSPCMSQDGQELYFVRCNSSLGLGDCDLYVSKKDAEGNWGVPENLGPNVNSVNWDSHPTLSPKADTLYFSSNRGGGFGGSDLYYSTKNHDGEWNKARNMGPVINTKNDEVSPFFHPKYSVLYFSSNGQLLNFGNFDIYKSYLLPDGKHTEPLNVGPLVNGIGNEFYFSIDTDSKWLFYSKSSKGKAGDVLNIHSFGLPMGAKPNNTIRFSGIVKEPTTGETFEGVVTIIDVSEATEVAPRHIRPDGSFDFELIDNRDYLLIVEGDNFFKFEELFHLNGETHVEIPVVRNNTSITFESIDFESGSYRLLPEMENNLHLIIQFLEQYPDFHIMVIGHTDEDGNHQLNIDLSQKRADAIRDYILSYGGFENDRVYAFGLGSTAPIHTVADTEEEKRMNRRVEFKIFRSTNELQEKYKELLN</sequence>
<dbReference type="InterPro" id="IPR006664">
    <property type="entry name" value="OMP_bac"/>
</dbReference>
<keyword evidence="2 4" id="KW-0472">Membrane</keyword>
<dbReference type="Pfam" id="PF00691">
    <property type="entry name" value="OmpA"/>
    <property type="match status" value="1"/>
</dbReference>
<dbReference type="InterPro" id="IPR006665">
    <property type="entry name" value="OmpA-like"/>
</dbReference>
<evidence type="ECO:0000259" key="5">
    <source>
        <dbReference type="PROSITE" id="PS51123"/>
    </source>
</evidence>
<accession>A0A315Z5N9</accession>
<dbReference type="InterPro" id="IPR006690">
    <property type="entry name" value="OMPA-like_CS"/>
</dbReference>
<dbReference type="SUPFAM" id="SSF103088">
    <property type="entry name" value="OmpA-like"/>
    <property type="match status" value="1"/>
</dbReference>
<protein>
    <submittedName>
        <fullName evidence="6">WD40 repeat protein</fullName>
    </submittedName>
</protein>
<proteinExistence type="predicted"/>
<dbReference type="InterPro" id="IPR036737">
    <property type="entry name" value="OmpA-like_sf"/>
</dbReference>
<dbReference type="InterPro" id="IPR050330">
    <property type="entry name" value="Bact_OuterMem_StrucFunc"/>
</dbReference>
<comment type="subcellular location">
    <subcellularLocation>
        <location evidence="1">Cell outer membrane</location>
    </subcellularLocation>
</comment>
<keyword evidence="3" id="KW-0998">Cell outer membrane</keyword>
<feature type="domain" description="OmpA-like" evidence="5">
    <location>
        <begin position="519"/>
        <end position="638"/>
    </location>
</feature>
<dbReference type="SUPFAM" id="SSF82171">
    <property type="entry name" value="DPP6 N-terminal domain-like"/>
    <property type="match status" value="1"/>
</dbReference>
<evidence type="ECO:0000256" key="3">
    <source>
        <dbReference type="ARBA" id="ARBA00023237"/>
    </source>
</evidence>
<name>A0A315Z5N9_SEDFL</name>
<dbReference type="PANTHER" id="PTHR30329:SF21">
    <property type="entry name" value="LIPOPROTEIN YIAD-RELATED"/>
    <property type="match status" value="1"/>
</dbReference>
<dbReference type="Gene3D" id="2.120.10.30">
    <property type="entry name" value="TolB, C-terminal domain"/>
    <property type="match status" value="1"/>
</dbReference>
<evidence type="ECO:0000256" key="4">
    <source>
        <dbReference type="PROSITE-ProRule" id="PRU00473"/>
    </source>
</evidence>
<dbReference type="GO" id="GO:0009279">
    <property type="term" value="C:cell outer membrane"/>
    <property type="evidence" value="ECO:0007669"/>
    <property type="project" value="UniProtKB-SubCell"/>
</dbReference>
<reference evidence="6 7" key="1">
    <citation type="submission" date="2018-03" db="EMBL/GenBank/DDBJ databases">
        <title>Genomic Encyclopedia of Archaeal and Bacterial Type Strains, Phase II (KMG-II): from individual species to whole genera.</title>
        <authorList>
            <person name="Goeker M."/>
        </authorList>
    </citation>
    <scope>NUCLEOTIDE SEQUENCE [LARGE SCALE GENOMIC DNA]</scope>
    <source>
        <strain evidence="6 7">DSM 28229</strain>
    </source>
</reference>
<dbReference type="PRINTS" id="PR01021">
    <property type="entry name" value="OMPADOMAIN"/>
</dbReference>
<dbReference type="PROSITE" id="PS01068">
    <property type="entry name" value="OMPA_1"/>
    <property type="match status" value="1"/>
</dbReference>
<evidence type="ECO:0000313" key="7">
    <source>
        <dbReference type="Proteomes" id="UP000245535"/>
    </source>
</evidence>
<evidence type="ECO:0000256" key="2">
    <source>
        <dbReference type="ARBA" id="ARBA00023136"/>
    </source>
</evidence>
<comment type="caution">
    <text evidence="6">The sequence shown here is derived from an EMBL/GenBank/DDBJ whole genome shotgun (WGS) entry which is preliminary data.</text>
</comment>
<dbReference type="InterPro" id="IPR011659">
    <property type="entry name" value="WD40"/>
</dbReference>
<evidence type="ECO:0000256" key="1">
    <source>
        <dbReference type="ARBA" id="ARBA00004442"/>
    </source>
</evidence>
<keyword evidence="7" id="KW-1185">Reference proteome</keyword>
<dbReference type="PANTHER" id="PTHR30329">
    <property type="entry name" value="STATOR ELEMENT OF FLAGELLAR MOTOR COMPLEX"/>
    <property type="match status" value="1"/>
</dbReference>
<dbReference type="InterPro" id="IPR011042">
    <property type="entry name" value="6-blade_b-propeller_TolB-like"/>
</dbReference>
<dbReference type="Gene3D" id="3.30.1330.60">
    <property type="entry name" value="OmpA-like domain"/>
    <property type="match status" value="1"/>
</dbReference>
<dbReference type="PROSITE" id="PS51123">
    <property type="entry name" value="OMPA_2"/>
    <property type="match status" value="1"/>
</dbReference>
<gene>
    <name evidence="6" type="ORF">BC781_107109</name>
</gene>
<dbReference type="Proteomes" id="UP000245535">
    <property type="component" value="Unassembled WGS sequence"/>
</dbReference>
<dbReference type="AlphaFoldDB" id="A0A315Z5N9"/>
<dbReference type="Pfam" id="PF07676">
    <property type="entry name" value="PD40"/>
    <property type="match status" value="2"/>
</dbReference>
<dbReference type="EMBL" id="QGDO01000007">
    <property type="protein sequence ID" value="PWJ38519.1"/>
    <property type="molecule type" value="Genomic_DNA"/>
</dbReference>
<dbReference type="CDD" id="cd07185">
    <property type="entry name" value="OmpA_C-like"/>
    <property type="match status" value="1"/>
</dbReference>
<organism evidence="6 7">
    <name type="scientific">Sediminitomix flava</name>
    <dbReference type="NCBI Taxonomy" id="379075"/>
    <lineage>
        <taxon>Bacteria</taxon>
        <taxon>Pseudomonadati</taxon>
        <taxon>Bacteroidota</taxon>
        <taxon>Cytophagia</taxon>
        <taxon>Cytophagales</taxon>
        <taxon>Flammeovirgaceae</taxon>
        <taxon>Sediminitomix</taxon>
    </lineage>
</organism>
<evidence type="ECO:0000313" key="6">
    <source>
        <dbReference type="EMBL" id="PWJ38519.1"/>
    </source>
</evidence>